<dbReference type="GO" id="GO:0005576">
    <property type="term" value="C:extracellular region"/>
    <property type="evidence" value="ECO:0007669"/>
    <property type="project" value="TreeGrafter"/>
</dbReference>
<dbReference type="InterPro" id="IPR058727">
    <property type="entry name" value="Helical_Vwde"/>
</dbReference>
<dbReference type="EMBL" id="JASAOG010000055">
    <property type="protein sequence ID" value="KAK0057375.1"/>
    <property type="molecule type" value="Genomic_DNA"/>
</dbReference>
<feature type="domain" description="VWFD" evidence="4">
    <location>
        <begin position="2777"/>
        <end position="2960"/>
    </location>
</feature>
<dbReference type="SMART" id="SM00473">
    <property type="entry name" value="PAN_AP"/>
    <property type="match status" value="2"/>
</dbReference>
<keyword evidence="2" id="KW-1015">Disulfide bond</keyword>
<evidence type="ECO:0000313" key="5">
    <source>
        <dbReference type="EMBL" id="KAK0057375.1"/>
    </source>
</evidence>
<evidence type="ECO:0000313" key="6">
    <source>
        <dbReference type="Proteomes" id="UP001233172"/>
    </source>
</evidence>
<feature type="domain" description="VWFD" evidence="4">
    <location>
        <begin position="2012"/>
        <end position="2186"/>
    </location>
</feature>
<feature type="non-terminal residue" evidence="5">
    <location>
        <position position="7323"/>
    </location>
</feature>
<dbReference type="InterPro" id="IPR000742">
    <property type="entry name" value="EGF"/>
</dbReference>
<dbReference type="PROSITE" id="PS01186">
    <property type="entry name" value="EGF_2"/>
    <property type="match status" value="4"/>
</dbReference>
<dbReference type="Pfam" id="PF26129">
    <property type="entry name" value="Vwde"/>
    <property type="match status" value="8"/>
</dbReference>
<dbReference type="Pfam" id="PF23106">
    <property type="entry name" value="EGF_Teneurin"/>
    <property type="match status" value="1"/>
</dbReference>
<dbReference type="Gene3D" id="2.60.120.260">
    <property type="entry name" value="Galactose-binding domain-like"/>
    <property type="match status" value="2"/>
</dbReference>
<feature type="domain" description="VWFD" evidence="4">
    <location>
        <begin position="429"/>
        <end position="621"/>
    </location>
</feature>
<feature type="domain" description="VWFD" evidence="4">
    <location>
        <begin position="3750"/>
        <end position="3947"/>
    </location>
</feature>
<gene>
    <name evidence="5" type="ORF">Bpfe_013182</name>
</gene>
<evidence type="ECO:0000259" key="3">
    <source>
        <dbReference type="PROSITE" id="PS50948"/>
    </source>
</evidence>
<feature type="non-terminal residue" evidence="5">
    <location>
        <position position="1"/>
    </location>
</feature>
<accession>A0AAD8BPC9</accession>
<dbReference type="SMART" id="SM00181">
    <property type="entry name" value="EGF"/>
    <property type="match status" value="6"/>
</dbReference>
<dbReference type="Pfam" id="PF00094">
    <property type="entry name" value="VWD"/>
    <property type="match status" value="8"/>
</dbReference>
<dbReference type="InterPro" id="IPR003609">
    <property type="entry name" value="Pan_app"/>
</dbReference>
<dbReference type="PROSITE" id="PS51233">
    <property type="entry name" value="VWFD"/>
    <property type="match status" value="8"/>
</dbReference>
<reference evidence="5" key="2">
    <citation type="submission" date="2023-04" db="EMBL/GenBank/DDBJ databases">
        <authorList>
            <person name="Bu L."/>
            <person name="Lu L."/>
            <person name="Laidemitt M.R."/>
            <person name="Zhang S.M."/>
            <person name="Mutuku M."/>
            <person name="Mkoji G."/>
            <person name="Steinauer M."/>
            <person name="Loker E.S."/>
        </authorList>
    </citation>
    <scope>NUCLEOTIDE SEQUENCE</scope>
    <source>
        <strain evidence="5">KasaAsao</strain>
        <tissue evidence="5">Whole Snail</tissue>
    </source>
</reference>
<dbReference type="GO" id="GO:0009986">
    <property type="term" value="C:cell surface"/>
    <property type="evidence" value="ECO:0007669"/>
    <property type="project" value="TreeGrafter"/>
</dbReference>
<dbReference type="InterPro" id="IPR001846">
    <property type="entry name" value="VWF_type-D"/>
</dbReference>
<evidence type="ECO:0000256" key="1">
    <source>
        <dbReference type="ARBA" id="ARBA00022729"/>
    </source>
</evidence>
<dbReference type="Gene3D" id="2.10.25.10">
    <property type="entry name" value="Laminin"/>
    <property type="match status" value="2"/>
</dbReference>
<dbReference type="SUPFAM" id="SSF57414">
    <property type="entry name" value="Hairpin loop containing domain-like"/>
    <property type="match status" value="2"/>
</dbReference>
<dbReference type="PROSITE" id="PS00022">
    <property type="entry name" value="EGF_1"/>
    <property type="match status" value="4"/>
</dbReference>
<comment type="caution">
    <text evidence="5">The sequence shown here is derived from an EMBL/GenBank/DDBJ whole genome shotgun (WGS) entry which is preliminary data.</text>
</comment>
<feature type="domain" description="VWFD" evidence="4">
    <location>
        <begin position="1217"/>
        <end position="1406"/>
    </location>
</feature>
<proteinExistence type="predicted"/>
<organism evidence="5 6">
    <name type="scientific">Biomphalaria pfeifferi</name>
    <name type="common">Bloodfluke planorb</name>
    <name type="synonym">Freshwater snail</name>
    <dbReference type="NCBI Taxonomy" id="112525"/>
    <lineage>
        <taxon>Eukaryota</taxon>
        <taxon>Metazoa</taxon>
        <taxon>Spiralia</taxon>
        <taxon>Lophotrochozoa</taxon>
        <taxon>Mollusca</taxon>
        <taxon>Gastropoda</taxon>
        <taxon>Heterobranchia</taxon>
        <taxon>Euthyneura</taxon>
        <taxon>Panpulmonata</taxon>
        <taxon>Hygrophila</taxon>
        <taxon>Lymnaeoidea</taxon>
        <taxon>Planorbidae</taxon>
        <taxon>Biomphalaria</taxon>
    </lineage>
</organism>
<dbReference type="GO" id="GO:0005102">
    <property type="term" value="F:signaling receptor binding"/>
    <property type="evidence" value="ECO:0007669"/>
    <property type="project" value="TreeGrafter"/>
</dbReference>
<dbReference type="SUPFAM" id="SSF49899">
    <property type="entry name" value="Concanavalin A-like lectins/glucanases"/>
    <property type="match status" value="2"/>
</dbReference>
<name>A0AAD8BPC9_BIOPF</name>
<dbReference type="PANTHER" id="PTHR14949:SF54">
    <property type="entry name" value="VWFD DOMAIN-CONTAINING PROTEIN"/>
    <property type="match status" value="1"/>
</dbReference>
<sequence length="7323" mass="814671">SCEGLNVLWLKEKGYIKNGTVITGSIDSCKQACLNTSGVGKDLCLSFDYNSTNQQCSLNSVDDDLYPDEKTYNYMWLCENRPCPTRNITWLSKPGFTIIDSSGITKNTSSIVECRNWCLKETNFLCRSIQLISDANQCTLSPLTSATAKEKLVRWPGFVFQEWSCGDGNFVLPVANPNVSISKNPSSADDSSYTLSCSFDIFETNDTQIAEVEFLIEDEVMEHLKLETVQNKSRYSVFMNNSKLVNLPYGTKLSCGIDLCIKSSCERTKGGFRRSQMLTLEIKVMSAPSLVVVEGKQGEVIQIKSSFPPAFMCNSANSTSDCSIVIKAAVDENNGDLLCPVSGSISQLMFSLGTDQSNNSVPCGVEINSKNWEKMVVITVVAKIDNVQDGNQTRLVNITGIVKAKNNQNLWISALQKLTITAVNQDTGAVCISMNDPYIVTFDGRYYEMFYEGEYVIYAHTELPYEVRSFYRRCNKKILGSCTCAVAVKSVDDVIVIDRCGASSTASTKQPINIKLYQKGDLTLGTSVRRIGGGFKYEISIPTGTVIEVDVQPEHLNVLIIPSAYDFNRTKGLCGAYNGDKDVQLLKSDNTLFIQTGNRPDPFSISWRVKPTESIYSGYCGSNLTTTISNTLCQCKASSSCNQNGDIYTCNKSNDPYSYYKGEDITMKLQKRALPPLCNRAIVFEYSASQNAGNFTLTATWPTHSNYTESFAKSYCAEMINRTGSVQCSNLLAQRYEISVSACVKDIQLSDDLFWAKSSLSVFTSLCRLEYMSNIKLWQNSTTINQDVINSFCFNSCSNNGNCSSGSCKCSPGFGLADCSLNITISPLITSLANNGLCDITTSRCDAIQLFGATFAYSDTLILTKSTPIYQQADYFSFNDITCVPPVAGSYQVQVSNNNQSFSDVFIFTLYHPQCHWCSASGVCRLLEETCFIDNNCYAYGAENPVNYSLVCDNYQSVNSWSRKEDYPYVKGKPQLSTRYNESTNEFLFQCEFFEHARDNVYYFIEWQHNNQTEVKRNVSDIGLNSTVVTLTSISISHFGFMSNVSCILTACFKDNCSRTLSPQKISNLFSVEIKIVPQEVFVIEGSGTAYIQVSSNVPPNLLCQGEDSSLCSVYASLTYIKSSNELLCPSSETTFIQQLSFPYDVRNKGDKFCSIQYLRWPGILNIPVVATVDSFVDGDVKRSIEVSIRMEYNSTLESKISIGRQEVKIIDRDQPTLCGSVNDPHITTFDKITYDVFKEGEFTLYKHATLPYEVHVFYRRCNERAACNCAVTVKSGNDVILIDKCGPKMSPPLIALDIKVFRNGDFTPNTQIIQQLEGRKYTILLPTGMQVKVIAGNKFLNVWLQASALDFNNSLGLCGNANGDAADDFLLSTGEMLSVNSRDTDKFSLSWRVNPASSHYRGVCETDNSTFLDQNLYCFCSSQSNETCSRDFNVLRCPLALDGAKSIQGGVDVTANYINGTLALSSCNVEEFEYDANYTSPIFSWTNATEWTEEKAANFCINYLTSSQIGQKCSNISSDIFNKVVESCVTDIKIMGHTDYAVEALASLFEQCLSIVGRSVNLWIDKKPDRSYLDALCLNNCNNNGNCTNGICECRSGFIGIDCSINSTTPPAINNMVPSSCDVLHDKCDIITLIGGPFADTKQLICIFEEINYFGETNFSSRNRTERVLAKFTTYEKISCTIPYKASFKVTVQNTENISSSSVIYQIYSSECFNCNLKTCTIWPNYCFITNVCYKVTQSNSSNPDLVCDPEKSRSDWTDRKDFPKIDAKPQVKTQFNLNSSDFVFVCDWAEYRNNNSNITVWAQWYIDDNFVLESQVQSNDSNHQVSHRSMIGLNYTSKIYCGLVACNVNMCNKGRSPIIRSPDFNLQIKIVGSTSLTVTEGAEDRVLRMASNFPPLIFCDQNKTTDCNMFISLKVVSSAKVIHCPDANNVLPQLVVKWSSSVPSQQPSCGVVFTNSNWQLVQTVYVRAVVDGLIDGDQTRYIEVSAHLTETYIVAVETITVKILDSDKVAICQSINDPHMTTFDGMYYNNFNVHAYYRKCNNNKASCNCAVVVRSGKQVFRLDRCGPTQNLEDRLSPIQVDMINDGPQSPDLMIVRYDDGKKYEITFVTGTKVVVTVGRKYINIVIQASSYDYGNSEGLCGSFDKNSANDLMIKNSKLIATDHDTFSLSWRVKQVDSMFGGFCGTLDTVTTTDTYCTCGNISACNTIVYKSNCQAGLKNIFRGIDITTDLYATALQPNCAYKFEYDTNYVPQVPTWPTANFTEASARQYCENSIRSTISGPACLGNVLQSVDFDYLIKGCMEDILIFDSTEFFLSTLDNLNIRCLINLQVDLKYWIIESNPVYINKSLVGNICPEDCICVCNQNFSGPACDIDIRKPPTVIDVGDKRICDSNIQICKPEFHIYGENFLNNLSLTCHLKQITIVNKTIHTSDQVIKVAAKFININKVICLVNKSLSYAIAISNDGMLISSYYNYWLYNSTCVSCTTKPEACTVKTDTCFIDNTCYMFNQTSPYKDSETCQPASSQTSFTLVKPYPNIRQPEISTSKVLSSPFFQVNCTTSKADLCLNTVSYRVKWENSTGAILNSSSLQCGKPGILSLNDLYGFKLGDSLRCAIQGFYDVNNSSTYSEWRYSDIITTDIQIPVSSLQVTEDGQRDRFHISSPFPPGFFCGNLSDWENCTIHILFRVQQNQQLMCQKQTRAQIVFSHGETSTQCGIQLTKDNWEMTSAVDVIAIEDNLLEPVQEMKIIVTAQIYQGSNKISERDVATINVTVQDSQQRSQCFVGTTIQTFDKKLFNNYKRGEFILYQHKSQLYEVRSLQSQCHSQSNLTCLCGIMVLSGDDVVVFDKCGNSFTTDVRLYVNGDLTPGTKVLRYADGLMYKVNLPTGGQVEVIVNQENLNAVIYGSSSDFGMAEGLCGNDDSVMTNDFLLTNNSSFNNTGDIESFIQRWRADISWINGACQKVEQSLPKVGVLCQCESSYSSCSAESSYTECDADYKSTGNIQRGTDITKTLIEFARTPAGCCDLIKEFEYTINTEYQPAASTWPTSRSNLTKENITTICYTKLNQSVVMGACNKYLLPTDLDFILNSCISDLQVTEDTTATNTYVTMLLWSCVHTISTNVNLWMLNSTSYLPPDLGFCLTSDMSNCTCLPDYNCAVNKSSPPTLYSQGGTCDISSGTDCKLQEILGSGFVNSENLTCHITINGTEIQLKASFISSTKVICNVTLTSSAGIQISISNGVNKSSVVTWTLYDSYCQTCNGQNCTEKPGICYINNKCFEPGHIFKDDPTRYCGANNSNSWTVIPGEAVFVKRYPFATQGNSLVTYSSNVKFDNAFSDIILSALGQSVKISKITFLDTDSTYTKSALQFGFTLQFTVKLKSVCDGFILNTWGERETGSGPAVSICKGWIVVTLRTLDREWSLQVAKAELNKAIKAEISWAASLGLSVKWNDMIYNQENYKIRHTKGTLLSDLFIGSSNTSKCFIDMTFGSLNIFSAAKPVLLAYGVTTEMPTLLSKPTISVDFKNETSFICSFTTLKRADVKYTVTFSIDEQLVQNETLNYSTNMSVLSESFLSNVTYGSKIVCSVTPCYVYNCQDLSGPTFSETFTITIEILERHITLVEGGNSASIQVISKVPPYLFCPPSLRASTNASLNAIVTVGKFSGQQTCQNGNVLRQVVIGFNVNDARSISCGQVLTTDIWTQGLSIPLQATVDMVKDGNVTGNINVTLTVSCLGIYNTITSEVVEVTVVDKDTGKICQSVNDPHMLSFDGVSYNNFKEGEFVFYKHTSLPYAVHTFYRKCNKDIASCNCAVAVKVDDDVAIIDRCGPQSTKAFYSMSVKIIKNGNIDPAFRIFRYDQGNQYKIVLPTGTTVIVENGGSFFVDGPQFLNVWITASSADYNRTQGLCSTYDDNPANDFFSPNGINLQVNDWQQTKFSEFWRVTGNESLYSGYCPMELLDDLTYQYCSCLFNDSQPCSTNENFVFCNKGSDSKSSTFKYYEDITALLIEKSLEPDHCYDPDTVPVTFDYDINYTYDVKSVQWPTPSNLEENYVRKLCTETITNTYLATAGCDKKFGIDIQKAIEFCVLDIKMTDDISWTTALQNNIRIQCITQISLQTTTQLVNLCPSNCNNHGNCTEYRCLCEEPYDGFDCSIDRTKPPTVLNIVDGSLCDLVQDNCSSATLTGYPFSAGHAICRLQKLTIDSTGIKKDPHFSDIKATFISTETVRCDFNETGSWAISISNDGKAFSEAKQFISYDSNCQKCDLNPGCIVRDDVCTVNKLCYENGAVVNDSFVCNVKNKTTLTSITSSQVNVQSYNFLNITGNILYTGTVTFEVFGNPVLISGPLGGNAILLNGIDQYLNFSSIDSTCLGDLSKCPYGITIKFSLAIFKFKNQMYILSCGADTLRTSGLSIWYQGNKLNARIRNGFKEWKVMANFKPSLYQSTFVDVKLSWSVNNGLVLFLDNKLASYDYKYKFIKYTLSAPGRCYFARTLDSAFYSNVAISDVSVVFAFHTMINYLGINFELPRFVKAPTLELVNSTTSKASFICSFDELNVANLTYFVDFYYGKKYLKNQSAIKVGNKMVSVLSEDHIDFLWFRQSIFCEISACITDQCNSTLGPTRQSNKITAEFKIDPKPLEVYEGEQIMITLDSILPPRLFCLPEDRDTECYISVQASLIVVDNEVKCPNQLPVTQLVFPTTDFSVNGPCKYRITSTSWANGSLLIPILGTIDQLKDGKRQRDVKIVATALGSGSEFSSTIIETVKVVVLDRDSNRKVCQATGDPHFKTFDGMVYDNFLEGEYVLFRHKKLPYEVRAFQQKCNDRAACNCGVAVRSGDDIIVLERCTSNSKLRQPLKPKYYSSGELTVGTKYLRLKSGGYKILLPTGMSIEVHGDVVGFGSSAFDVLNIFISATAFDYQQSTGLCGNFDSDETNDLTTSQNILLGINKVKEFILSWRVNPKDSYYSGICVQDVVIPKESLLSCNCKDEATNIICSVNEGLQTCQNVQSVFTRDETDITDILIKSTDSSDACISTQDPLVFQYDVNYTYSLPTWPTKSGITKEKATEYCTSIVEVSQTYQTCKNIIGSLTGTTLYSSLQNCISDIQIMDDLSFAQSILVDIQVYCLLEIKFNVDLWISVNGTLNLLNNICPNDCNNNGTCVAGTCQCNSNWLGTDCSINKKKHPLLVSIDGGDKCDKRKRDCQKIEIYGMRFVQSDKLFCHIKYIYNSSGINIEGQYISTEIVVCPFELVGEFQLTISNDGVSQSNSLNYTTYDSVCQDCSASPCREKENICRINGICYADGYHNPLKPELACLTTYSNTQWTNIKVTAVEQIRILFFGITNGILNSSIGSININGSLSISENVFNRRVVFTGEGGFRLERVSPCLSDIEQCQFGFMISLHIKFDKLVENGYLLTSCGDQADSSGIAVYYKQSRLYFIVTTRTSQWIVYLQNVDTASFHNLDISWSSQMGLKVFIDSVVVSQQAKPVERKMSVSTRRECGLFFGTSETGISLLHFTLELLHIIAAEQETVNALGIVPGLPTLLKKPVLSFAVDETTGKVNLTCEFEKLQDTSLEYLVTFIKEDDAGVIEYNTTYLSEDDLNDLAYNTKLSCKVSVCFSTNCLASLGKESHSDYIYATFEIRTTLLSIYEGEVKDVVIHSNVPPRLFCPHDSRDQCIIKIDTTIKAPLEQKCPDARAIPQAVIVWKDSDLSQAFCGLLIDTTSWEPTLTLHVKGTIDVLKDKDQKRILEISMSIRSNRTTLFSQSIVGRVPITVIDLDRTSTCGSENDPHITTFDGSKYNNFQEGEFRLYRHKDLSYEVHTFYRSCRGRASCNCGVAVKVDDDVILLSKCPSTDDDNEYTPLKVVLYRNGYLAKGFRIYQYPNDKFKIYLPNGDSVYVKVQRRGRLSRFINVWVTAAGGSFGKTEGLCSTFDNNADNDLQYPAGTPLQPKAYSLIWRVPQNESLYNGFCGDTSMKVRDQTLYCQCQNNEPSFCSSVGDVVQCSKENENDEIITGGTTTSTVTKITGIANRQGTFKQGIDITPSLFAASEDHPLKCLSTTVPEEFNFNITYISENVNLNITAEAARNKCLEQILSVTSVKDCQNVIEKDFNNTVEFCTEDYMLTGEVLWSLVAVENIKQKCEIAVTIDVDLWTLDGDGIPKLPTVVDTLCPDDCSNSGSCILGLCQCNVSYAGGNCAVNLHEAPILYSIEKPFCDSYLKDCSSVVIYGEGFVNITSFSCLIKEMVENSNGSFITSGQSDNLKATYVRSEMIRLDLTKYLKTEITCSYIGGLYSNRSLKYITYNSLCQNCDINGCSNRTDICRIQDKCYEYGFLNPNNMTQTCSSANNNSWSILSVSQISSLIRLDILDIIQNFITTVKYNLTWNGTMPPILVSGPVGEKLVSLNGNQFIMFPSLSGDCLGNINNCPQGFTVKFILKINEIKEGMVIIGNGAQAAIRYGWSMWISNGLLYLRISTKTREWTVLTNQFDVGQFLNLKFTWHTQFGLKFFINDKLVASQPKFLIRTPTILLNSTNIYIGNNIDTSVLSNIIIGGFNFLYVYEELAQTYNISTFIPTFDKSPSLKISVQNSTAPINFTCSFTEILTKQSEVLEYTVAWYKNESLLLQNKFVNRTFDILAESKVGILEYNQEIYCGVTACIQSDCNNTMGPQRFSDRLRAELQIKEKEVLVTEGLDSGSITILSTLPPRLFCSGNVTEDSCAIQINTYFIDNGRDIKCLNAERVPQALIVSRDLIIGPCSSKITSTSWLEGIQVSILAGLDGLKDSTQTLHLNVTATFKSITYFLQMVKVVVEDKDIKSECVIDGDPHIRSYDGRKYDNYLEGPFVLTRDRNQHYEVRGYLRRCTDVHDYASCLCALAIRIEDDVLVFDKCWASRGEPGRIHPLTIQAYINGNLTDDTQIIQLKSDTYKVSLPSGTAITVSPTRGILRNKYLNAFIHPSAKDYRNSEGLCGNFDGDANNDFSVGNSTTQFKDEVSFEKQWRVLDDTLFAGFCGTLSTSITSTFSFCDCPVSGTKQCYDNPATLACSKPQRGRRNSGQDITMKILNNKTTQNPPKKCLTTQVIGQFEYNVTYEVQKPTSVPTLALNTCKTAIEQSAIFRSCKDVLDQEEVNDVLDKCGLDVLLSNSSDWTASALVTINQRCQTLIQVDIELWVNVTTTSGLTFGPPQNLIDVLSCPNNCSGHGLCLEDGCNCSAGFIGDDCSQNRTIPPTVYSSLENICDLKLSDCKTVMVIGDGFVQSNDLTCYIQEMEMINSTYVPKTSNTSVTVSVTYISSQQVLCSLPTAGIYNVVVSNVKNVSIVSSSVIFVAYDSVCYLCNSTGCSLK</sequence>
<reference evidence="5" key="1">
    <citation type="journal article" date="2023" name="PLoS Negl. Trop. Dis.">
        <title>A genome sequence for Biomphalaria pfeifferi, the major vector snail for the human-infecting parasite Schistosoma mansoni.</title>
        <authorList>
            <person name="Bu L."/>
            <person name="Lu L."/>
            <person name="Laidemitt M.R."/>
            <person name="Zhang S.M."/>
            <person name="Mutuku M."/>
            <person name="Mkoji G."/>
            <person name="Steinauer M."/>
            <person name="Loker E.S."/>
        </authorList>
    </citation>
    <scope>NUCLEOTIDE SEQUENCE</scope>
    <source>
        <strain evidence="5">KasaAsao</strain>
    </source>
</reference>
<dbReference type="Proteomes" id="UP001233172">
    <property type="component" value="Unassembled WGS sequence"/>
</dbReference>
<dbReference type="InterPro" id="IPR013320">
    <property type="entry name" value="ConA-like_dom_sf"/>
</dbReference>
<dbReference type="InterPro" id="IPR050969">
    <property type="entry name" value="Dev_Signal_Modulators"/>
</dbReference>
<dbReference type="Gene3D" id="2.60.120.200">
    <property type="match status" value="1"/>
</dbReference>
<dbReference type="SMART" id="SM00216">
    <property type="entry name" value="VWD"/>
    <property type="match status" value="7"/>
</dbReference>
<dbReference type="PANTHER" id="PTHR14949">
    <property type="entry name" value="EGF-LIKE-DOMAIN, MULTIPLE 7, 8"/>
    <property type="match status" value="1"/>
</dbReference>
<feature type="domain" description="VWFD" evidence="4">
    <location>
        <begin position="6799"/>
        <end position="6993"/>
    </location>
</feature>
<feature type="domain" description="Apple" evidence="3">
    <location>
        <begin position="83"/>
        <end position="165"/>
    </location>
</feature>
<dbReference type="PROSITE" id="PS50948">
    <property type="entry name" value="PAN"/>
    <property type="match status" value="2"/>
</dbReference>
<evidence type="ECO:0000256" key="2">
    <source>
        <dbReference type="ARBA" id="ARBA00023157"/>
    </source>
</evidence>
<feature type="domain" description="Apple" evidence="3">
    <location>
        <begin position="2"/>
        <end position="78"/>
    </location>
</feature>
<evidence type="ECO:0000259" key="4">
    <source>
        <dbReference type="PROSITE" id="PS51233"/>
    </source>
</evidence>
<feature type="domain" description="VWFD" evidence="4">
    <location>
        <begin position="4765"/>
        <end position="4958"/>
    </location>
</feature>
<keyword evidence="6" id="KW-1185">Reference proteome</keyword>
<feature type="domain" description="VWFD" evidence="4">
    <location>
        <begin position="5767"/>
        <end position="5950"/>
    </location>
</feature>
<protein>
    <submittedName>
        <fullName evidence="5">Threonine-rich gpi-anchored glycoprotein</fullName>
    </submittedName>
</protein>
<keyword evidence="1" id="KW-0732">Signal</keyword>
<dbReference type="Gene3D" id="3.50.4.10">
    <property type="entry name" value="Hepatocyte Growth Factor"/>
    <property type="match status" value="1"/>
</dbReference>